<feature type="region of interest" description="Disordered" evidence="3">
    <location>
        <begin position="1"/>
        <end position="35"/>
    </location>
</feature>
<dbReference type="Gene3D" id="3.40.50.1820">
    <property type="entry name" value="alpha/beta hydrolase"/>
    <property type="match status" value="1"/>
</dbReference>
<proteinExistence type="inferred from homology"/>
<dbReference type="OrthoDB" id="425534at2759"/>
<dbReference type="STRING" id="196109.A0A136J7U0"/>
<feature type="compositionally biased region" description="Basic and acidic residues" evidence="3">
    <location>
        <begin position="130"/>
        <end position="139"/>
    </location>
</feature>
<accession>A0A136J7U0</accession>
<evidence type="ECO:0000313" key="6">
    <source>
        <dbReference type="Proteomes" id="UP000070501"/>
    </source>
</evidence>
<reference evidence="6" key="1">
    <citation type="submission" date="2016-02" db="EMBL/GenBank/DDBJ databases">
        <title>Draft genome sequence of Microdochium bolleyi, a fungal endophyte of beachgrass.</title>
        <authorList>
            <consortium name="DOE Joint Genome Institute"/>
            <person name="David A.S."/>
            <person name="May G."/>
            <person name="Haridas S."/>
            <person name="Lim J."/>
            <person name="Wang M."/>
            <person name="Labutti K."/>
            <person name="Lipzen A."/>
            <person name="Barry K."/>
            <person name="Grigoriev I.V."/>
        </authorList>
    </citation>
    <scope>NUCLEOTIDE SEQUENCE [LARGE SCALE GENOMIC DNA]</scope>
    <source>
        <strain evidence="6">J235TASD1</strain>
    </source>
</reference>
<dbReference type="Proteomes" id="UP000070501">
    <property type="component" value="Unassembled WGS sequence"/>
</dbReference>
<evidence type="ECO:0000256" key="2">
    <source>
        <dbReference type="ARBA" id="ARBA00022801"/>
    </source>
</evidence>
<evidence type="ECO:0000313" key="5">
    <source>
        <dbReference type="EMBL" id="KXJ93106.1"/>
    </source>
</evidence>
<keyword evidence="6" id="KW-1185">Reference proteome</keyword>
<dbReference type="GO" id="GO:0016787">
    <property type="term" value="F:hydrolase activity"/>
    <property type="evidence" value="ECO:0007669"/>
    <property type="project" value="UniProtKB-KW"/>
</dbReference>
<feature type="region of interest" description="Disordered" evidence="3">
    <location>
        <begin position="113"/>
        <end position="139"/>
    </location>
</feature>
<gene>
    <name evidence="5" type="ORF">Micbo1qcDRAFT_161026</name>
</gene>
<dbReference type="EMBL" id="KQ964248">
    <property type="protein sequence ID" value="KXJ93106.1"/>
    <property type="molecule type" value="Genomic_DNA"/>
</dbReference>
<feature type="domain" description="Peptidase S33 tripeptidyl aminopeptidase-like C-terminal" evidence="4">
    <location>
        <begin position="613"/>
        <end position="716"/>
    </location>
</feature>
<dbReference type="AlphaFoldDB" id="A0A136J7U0"/>
<evidence type="ECO:0000256" key="3">
    <source>
        <dbReference type="SAM" id="MobiDB-lite"/>
    </source>
</evidence>
<dbReference type="InParanoid" id="A0A136J7U0"/>
<dbReference type="SUPFAM" id="SSF53474">
    <property type="entry name" value="alpha/beta-Hydrolases"/>
    <property type="match status" value="1"/>
</dbReference>
<sequence>MEHSPLSPHNTEAWMLPVPEEEDKKEEQIQPVVSAHDEPQRYDDEKRHLMLQRHEMLPTPNELNHGTNSTATSAWKPRPLPARVRRVCLVLLVLVAFWAFQPTNLVDPIPSRGGGLPASSSEGSVPHGDASGRDGKVEVSGDMWDQWNDIEPNEKLVWHRCPAGISQAYHCARLTVPMDYHRPLNSVSSSGKKNPEVHIAMVLIPSSDDRNLQDPSSFAESPMLINPGGPGGSGTILAAGGHGTVIRGLVGSKYDVIGFDPRGVGATTPTADCFEVINENRDDDNSISRRNAGLLNRAAWELSGHEIGLINSTDAALGKLNNRARAIGKLCGDVADRDSEDSIFKYSNTPNVARDMLSIIHAWDEWRDSGDSSTSATTEAQQESPAQGAAQSTRDNGGEDAFSTKGKLVYWGFSYGTLLGATFASMFPDKVGRVMLDGVVDADHYVAPVWKDSIRDADAIYEAFYTYCFKAGPSCALFRKEDSSSDEIKRRVEDLLAELQDEPRVILPQSGNGGMPVLLGANDIKQIIFVSLYNPNGLFAFVAAMMNDILNDNMGSFAGGGLGLPSLCSAQSFGFSLNDAQKAVMCSDKRYKLDQTVPDLQKQFEKMAAYSRFADIWIGIMMGCNHWPIEARDPPMRWDDHPAHKQEPIVTSFPVLFLSNSLDPVTPLHAALKMTRKFANASIVEQDAEGHCTIACVSSCTVSHIRAYLLDGVLPPQPRFDGPDEGDWAKCVCESKPWGVAGHVSSGDSDAFVLQDAFGKLDVEGSRRFEAAYHNLHREVLGEVQWSSVNKHNPLREYMMKAGN</sequence>
<dbReference type="InterPro" id="IPR029058">
    <property type="entry name" value="AB_hydrolase_fold"/>
</dbReference>
<feature type="compositionally biased region" description="Polar residues" evidence="3">
    <location>
        <begin position="371"/>
        <end position="395"/>
    </location>
</feature>
<keyword evidence="2" id="KW-0378">Hydrolase</keyword>
<dbReference type="Pfam" id="PF08386">
    <property type="entry name" value="Abhydrolase_4"/>
    <property type="match status" value="1"/>
</dbReference>
<evidence type="ECO:0000259" key="4">
    <source>
        <dbReference type="Pfam" id="PF08386"/>
    </source>
</evidence>
<feature type="region of interest" description="Disordered" evidence="3">
    <location>
        <begin position="368"/>
        <end position="400"/>
    </location>
</feature>
<organism evidence="5 6">
    <name type="scientific">Microdochium bolleyi</name>
    <dbReference type="NCBI Taxonomy" id="196109"/>
    <lineage>
        <taxon>Eukaryota</taxon>
        <taxon>Fungi</taxon>
        <taxon>Dikarya</taxon>
        <taxon>Ascomycota</taxon>
        <taxon>Pezizomycotina</taxon>
        <taxon>Sordariomycetes</taxon>
        <taxon>Xylariomycetidae</taxon>
        <taxon>Xylariales</taxon>
        <taxon>Microdochiaceae</taxon>
        <taxon>Microdochium</taxon>
    </lineage>
</organism>
<comment type="similarity">
    <text evidence="1">Belongs to the peptidase S33 family.</text>
</comment>
<evidence type="ECO:0000256" key="1">
    <source>
        <dbReference type="ARBA" id="ARBA00010088"/>
    </source>
</evidence>
<dbReference type="InterPro" id="IPR051601">
    <property type="entry name" value="Serine_prot/Carboxylest_S33"/>
</dbReference>
<name>A0A136J7U0_9PEZI</name>
<dbReference type="PANTHER" id="PTHR43248:SF25">
    <property type="entry name" value="AB HYDROLASE-1 DOMAIN-CONTAINING PROTEIN-RELATED"/>
    <property type="match status" value="1"/>
</dbReference>
<dbReference type="PANTHER" id="PTHR43248">
    <property type="entry name" value="2-SUCCINYL-6-HYDROXY-2,4-CYCLOHEXADIENE-1-CARBOXYLATE SYNTHASE"/>
    <property type="match status" value="1"/>
</dbReference>
<dbReference type="InterPro" id="IPR013595">
    <property type="entry name" value="Pept_S33_TAP-like_C"/>
</dbReference>
<protein>
    <submittedName>
        <fullName evidence="5">TAP-like protein-domain-containing protein</fullName>
    </submittedName>
</protein>